<evidence type="ECO:0000256" key="3">
    <source>
        <dbReference type="ARBA" id="ARBA00022840"/>
    </source>
</evidence>
<dbReference type="InterPro" id="IPR050238">
    <property type="entry name" value="DNA_Rep/Repair_Clamp_Loader"/>
</dbReference>
<dbReference type="AlphaFoldDB" id="A0A0F9B351"/>
<keyword evidence="3" id="KW-0067">ATP-binding</keyword>
<dbReference type="GO" id="GO:0005663">
    <property type="term" value="C:DNA replication factor C complex"/>
    <property type="evidence" value="ECO:0007669"/>
    <property type="project" value="TreeGrafter"/>
</dbReference>
<dbReference type="GO" id="GO:0006281">
    <property type="term" value="P:DNA repair"/>
    <property type="evidence" value="ECO:0007669"/>
    <property type="project" value="TreeGrafter"/>
</dbReference>
<dbReference type="Gene3D" id="3.40.50.300">
    <property type="entry name" value="P-loop containing nucleotide triphosphate hydrolases"/>
    <property type="match status" value="1"/>
</dbReference>
<dbReference type="InterPro" id="IPR027417">
    <property type="entry name" value="P-loop_NTPase"/>
</dbReference>
<sequence length="48" mass="5724">MTNRVENRPWVEKYRPKVLDDIVNQKGIIKRLKQFVKDNSMPHLIFAG</sequence>
<name>A0A0F9B351_9ZZZZ</name>
<dbReference type="PANTHER" id="PTHR11669">
    <property type="entry name" value="REPLICATION FACTOR C / DNA POLYMERASE III GAMMA-TAU SUBUNIT"/>
    <property type="match status" value="1"/>
</dbReference>
<evidence type="ECO:0000313" key="4">
    <source>
        <dbReference type="EMBL" id="KKL16349.1"/>
    </source>
</evidence>
<evidence type="ECO:0000256" key="2">
    <source>
        <dbReference type="ARBA" id="ARBA00022741"/>
    </source>
</evidence>
<evidence type="ECO:0008006" key="5">
    <source>
        <dbReference type="Google" id="ProtNLM"/>
    </source>
</evidence>
<proteinExistence type="predicted"/>
<organism evidence="4">
    <name type="scientific">marine sediment metagenome</name>
    <dbReference type="NCBI Taxonomy" id="412755"/>
    <lineage>
        <taxon>unclassified sequences</taxon>
        <taxon>metagenomes</taxon>
        <taxon>ecological metagenomes</taxon>
    </lineage>
</organism>
<dbReference type="EMBL" id="LAZR01039700">
    <property type="protein sequence ID" value="KKL16349.1"/>
    <property type="molecule type" value="Genomic_DNA"/>
</dbReference>
<accession>A0A0F9B351</accession>
<dbReference type="PANTHER" id="PTHR11669:SF20">
    <property type="entry name" value="REPLICATION FACTOR C SUBUNIT 4"/>
    <property type="match status" value="1"/>
</dbReference>
<reference evidence="4" key="1">
    <citation type="journal article" date="2015" name="Nature">
        <title>Complex archaea that bridge the gap between prokaryotes and eukaryotes.</title>
        <authorList>
            <person name="Spang A."/>
            <person name="Saw J.H."/>
            <person name="Jorgensen S.L."/>
            <person name="Zaremba-Niedzwiedzka K."/>
            <person name="Martijn J."/>
            <person name="Lind A.E."/>
            <person name="van Eijk R."/>
            <person name="Schleper C."/>
            <person name="Guy L."/>
            <person name="Ettema T.J."/>
        </authorList>
    </citation>
    <scope>NUCLEOTIDE SEQUENCE</scope>
</reference>
<gene>
    <name evidence="4" type="ORF">LCGC14_2496490</name>
</gene>
<keyword evidence="1" id="KW-0235">DNA replication</keyword>
<dbReference type="SUPFAM" id="SSF52540">
    <property type="entry name" value="P-loop containing nucleoside triphosphate hydrolases"/>
    <property type="match status" value="1"/>
</dbReference>
<comment type="caution">
    <text evidence="4">The sequence shown here is derived from an EMBL/GenBank/DDBJ whole genome shotgun (WGS) entry which is preliminary data.</text>
</comment>
<dbReference type="GO" id="GO:0006261">
    <property type="term" value="P:DNA-templated DNA replication"/>
    <property type="evidence" value="ECO:0007669"/>
    <property type="project" value="TreeGrafter"/>
</dbReference>
<feature type="non-terminal residue" evidence="4">
    <location>
        <position position="48"/>
    </location>
</feature>
<evidence type="ECO:0000256" key="1">
    <source>
        <dbReference type="ARBA" id="ARBA00022705"/>
    </source>
</evidence>
<keyword evidence="2" id="KW-0547">Nucleotide-binding</keyword>
<dbReference type="GO" id="GO:0003689">
    <property type="term" value="F:DNA clamp loader activity"/>
    <property type="evidence" value="ECO:0007669"/>
    <property type="project" value="TreeGrafter"/>
</dbReference>
<dbReference type="GO" id="GO:0005524">
    <property type="term" value="F:ATP binding"/>
    <property type="evidence" value="ECO:0007669"/>
    <property type="project" value="UniProtKB-KW"/>
</dbReference>
<protein>
    <recommendedName>
        <fullName evidence="5">Replication factor C small subunit</fullName>
    </recommendedName>
</protein>